<evidence type="ECO:0008006" key="3">
    <source>
        <dbReference type="Google" id="ProtNLM"/>
    </source>
</evidence>
<organism evidence="1 2">
    <name type="scientific">Absidia repens</name>
    <dbReference type="NCBI Taxonomy" id="90262"/>
    <lineage>
        <taxon>Eukaryota</taxon>
        <taxon>Fungi</taxon>
        <taxon>Fungi incertae sedis</taxon>
        <taxon>Mucoromycota</taxon>
        <taxon>Mucoromycotina</taxon>
        <taxon>Mucoromycetes</taxon>
        <taxon>Mucorales</taxon>
        <taxon>Cunninghamellaceae</taxon>
        <taxon>Absidia</taxon>
    </lineage>
</organism>
<name>A0A1X2HYN9_9FUNG</name>
<dbReference type="AlphaFoldDB" id="A0A1X2HYN9"/>
<sequence length="68" mass="8143">MRTQCHLTFKRVIPHYFARDNKETILKRRQSVESWLEAGIDFFNDCVFIDESGFNRNMHRSYGWSEAG</sequence>
<protein>
    <recommendedName>
        <fullName evidence="3">Tc1-like transposase DDE domain-containing protein</fullName>
    </recommendedName>
</protein>
<dbReference type="InterPro" id="IPR036397">
    <property type="entry name" value="RNaseH_sf"/>
</dbReference>
<dbReference type="EMBL" id="MCGE01000050">
    <property type="protein sequence ID" value="ORZ04483.1"/>
    <property type="molecule type" value="Genomic_DNA"/>
</dbReference>
<evidence type="ECO:0000313" key="2">
    <source>
        <dbReference type="Proteomes" id="UP000193560"/>
    </source>
</evidence>
<dbReference type="Gene3D" id="3.30.420.10">
    <property type="entry name" value="Ribonuclease H-like superfamily/Ribonuclease H"/>
    <property type="match status" value="1"/>
</dbReference>
<comment type="caution">
    <text evidence="1">The sequence shown here is derived from an EMBL/GenBank/DDBJ whole genome shotgun (WGS) entry which is preliminary data.</text>
</comment>
<keyword evidence="2" id="KW-1185">Reference proteome</keyword>
<gene>
    <name evidence="1" type="ORF">BCR42DRAFT_303275</name>
</gene>
<accession>A0A1X2HYN9</accession>
<dbReference type="GO" id="GO:0003676">
    <property type="term" value="F:nucleic acid binding"/>
    <property type="evidence" value="ECO:0007669"/>
    <property type="project" value="InterPro"/>
</dbReference>
<dbReference type="OrthoDB" id="2280777at2759"/>
<feature type="non-terminal residue" evidence="1">
    <location>
        <position position="68"/>
    </location>
</feature>
<dbReference type="Proteomes" id="UP000193560">
    <property type="component" value="Unassembled WGS sequence"/>
</dbReference>
<evidence type="ECO:0000313" key="1">
    <source>
        <dbReference type="EMBL" id="ORZ04483.1"/>
    </source>
</evidence>
<reference evidence="1 2" key="1">
    <citation type="submission" date="2016-07" db="EMBL/GenBank/DDBJ databases">
        <title>Pervasive Adenine N6-methylation of Active Genes in Fungi.</title>
        <authorList>
            <consortium name="DOE Joint Genome Institute"/>
            <person name="Mondo S.J."/>
            <person name="Dannebaum R.O."/>
            <person name="Kuo R.C."/>
            <person name="Labutti K."/>
            <person name="Haridas S."/>
            <person name="Kuo A."/>
            <person name="Salamov A."/>
            <person name="Ahrendt S.R."/>
            <person name="Lipzen A."/>
            <person name="Sullivan W."/>
            <person name="Andreopoulos W.B."/>
            <person name="Clum A."/>
            <person name="Lindquist E."/>
            <person name="Daum C."/>
            <person name="Ramamoorthy G.K."/>
            <person name="Gryganskyi A."/>
            <person name="Culley D."/>
            <person name="Magnuson J.K."/>
            <person name="James T.Y."/>
            <person name="O'Malley M.A."/>
            <person name="Stajich J.E."/>
            <person name="Spatafora J.W."/>
            <person name="Visel A."/>
            <person name="Grigoriev I.V."/>
        </authorList>
    </citation>
    <scope>NUCLEOTIDE SEQUENCE [LARGE SCALE GENOMIC DNA]</scope>
    <source>
        <strain evidence="1 2">NRRL 1336</strain>
    </source>
</reference>
<proteinExistence type="predicted"/>